<evidence type="ECO:0000313" key="2">
    <source>
        <dbReference type="Proteomes" id="UP000198769"/>
    </source>
</evidence>
<dbReference type="Proteomes" id="UP000198769">
    <property type="component" value="Unassembled WGS sequence"/>
</dbReference>
<dbReference type="RefSeq" id="WP_156122696.1">
    <property type="nucleotide sequence ID" value="NZ_FOVD01000002.1"/>
</dbReference>
<organism evidence="1 2">
    <name type="scientific">Chryseobacterium oleae</name>
    <dbReference type="NCBI Taxonomy" id="491207"/>
    <lineage>
        <taxon>Bacteria</taxon>
        <taxon>Pseudomonadati</taxon>
        <taxon>Bacteroidota</taxon>
        <taxon>Flavobacteriia</taxon>
        <taxon>Flavobacteriales</taxon>
        <taxon>Weeksellaceae</taxon>
        <taxon>Chryseobacterium group</taxon>
        <taxon>Chryseobacterium</taxon>
    </lineage>
</organism>
<keyword evidence="2" id="KW-1185">Reference proteome</keyword>
<protein>
    <submittedName>
        <fullName evidence="1">Uncharacterized protein</fullName>
    </submittedName>
</protein>
<accession>A0A1I4XH20</accession>
<dbReference type="EMBL" id="FOVD01000002">
    <property type="protein sequence ID" value="SFN24856.1"/>
    <property type="molecule type" value="Genomic_DNA"/>
</dbReference>
<sequence length="54" mass="5919">MNNLKKLTRKEQQNINGGGMIKKCQTHTQCGFGECCEGGMCLPSPYPMCGPILE</sequence>
<reference evidence="2" key="1">
    <citation type="submission" date="2016-10" db="EMBL/GenBank/DDBJ databases">
        <authorList>
            <person name="Varghese N."/>
            <person name="Submissions S."/>
        </authorList>
    </citation>
    <scope>NUCLEOTIDE SEQUENCE [LARGE SCALE GENOMIC DNA]</scope>
    <source>
        <strain evidence="2">DSM 25575</strain>
    </source>
</reference>
<dbReference type="AlphaFoldDB" id="A0A1I4XH20"/>
<gene>
    <name evidence="1" type="ORF">SAMN05421594_1823</name>
</gene>
<evidence type="ECO:0000313" key="1">
    <source>
        <dbReference type="EMBL" id="SFN24856.1"/>
    </source>
</evidence>
<proteinExistence type="predicted"/>
<name>A0A1I4XH20_CHROL</name>
<dbReference type="InterPro" id="IPR058074">
    <property type="entry name" value="Bacteriocin-like"/>
</dbReference>
<dbReference type="NCBIfam" id="NF047798">
    <property type="entry name" value="leader_Chryseo"/>
    <property type="match status" value="1"/>
</dbReference>